<dbReference type="InterPro" id="IPR000357">
    <property type="entry name" value="HEAT"/>
</dbReference>
<dbReference type="Gene3D" id="1.25.10.10">
    <property type="entry name" value="Leucine-rich Repeat Variant"/>
    <property type="match status" value="1"/>
</dbReference>
<dbReference type="FunFam" id="1.10.10.10:FF:000071">
    <property type="entry name" value="Forkhead box F1"/>
    <property type="match status" value="1"/>
</dbReference>
<dbReference type="InterPro" id="IPR001494">
    <property type="entry name" value="Importin-beta_N"/>
</dbReference>
<keyword evidence="4" id="KW-0963">Cytoplasm</keyword>
<feature type="region of interest" description="Disordered" evidence="11">
    <location>
        <begin position="56"/>
        <end position="86"/>
    </location>
</feature>
<dbReference type="Pfam" id="PF00250">
    <property type="entry name" value="Forkhead"/>
    <property type="match status" value="1"/>
</dbReference>
<dbReference type="CDD" id="cd20050">
    <property type="entry name" value="FH_FOXF2"/>
    <property type="match status" value="1"/>
</dbReference>
<dbReference type="Gene3D" id="1.10.10.10">
    <property type="entry name" value="Winged helix-like DNA-binding domain superfamily/Winged helix DNA-binding domain"/>
    <property type="match status" value="1"/>
</dbReference>
<dbReference type="OrthoDB" id="5954824at2759"/>
<dbReference type="InterPro" id="IPR030456">
    <property type="entry name" value="TF_fork_head_CS_2"/>
</dbReference>
<dbReference type="GO" id="GO:0006606">
    <property type="term" value="P:protein import into nucleus"/>
    <property type="evidence" value="ECO:0007669"/>
    <property type="project" value="InterPro"/>
</dbReference>
<name>A0A310SA27_9HYME</name>
<evidence type="ECO:0000256" key="11">
    <source>
        <dbReference type="SAM" id="MobiDB-lite"/>
    </source>
</evidence>
<evidence type="ECO:0000256" key="4">
    <source>
        <dbReference type="ARBA" id="ARBA00022490"/>
    </source>
</evidence>
<reference evidence="14 15" key="1">
    <citation type="submission" date="2015-07" db="EMBL/GenBank/DDBJ databases">
        <title>The genome of Eufriesea mexicana.</title>
        <authorList>
            <person name="Pan H."/>
            <person name="Kapheim K."/>
        </authorList>
    </citation>
    <scope>NUCLEOTIDE SEQUENCE [LARGE SCALE GENOMIC DNA]</scope>
    <source>
        <strain evidence="14">0111107269</strain>
        <tissue evidence="14">Whole body</tissue>
    </source>
</reference>
<dbReference type="PROSITE" id="PS00657">
    <property type="entry name" value="FORK_HEAD_1"/>
    <property type="match status" value="1"/>
</dbReference>
<dbReference type="PROSITE" id="PS50166">
    <property type="entry name" value="IMPORTIN_B_NT"/>
    <property type="match status" value="1"/>
</dbReference>
<dbReference type="GO" id="GO:0005634">
    <property type="term" value="C:nucleus"/>
    <property type="evidence" value="ECO:0007669"/>
    <property type="project" value="UniProtKB-SubCell"/>
</dbReference>
<keyword evidence="3" id="KW-0813">Transport</keyword>
<dbReference type="InterPro" id="IPR040122">
    <property type="entry name" value="Importin_beta"/>
</dbReference>
<dbReference type="Pfam" id="PF02985">
    <property type="entry name" value="HEAT"/>
    <property type="match status" value="1"/>
</dbReference>
<dbReference type="SUPFAM" id="SSF48371">
    <property type="entry name" value="ARM repeat"/>
    <property type="match status" value="2"/>
</dbReference>
<dbReference type="InterPro" id="IPR036390">
    <property type="entry name" value="WH_DNA-bd_sf"/>
</dbReference>
<dbReference type="PROSITE" id="PS50077">
    <property type="entry name" value="HEAT_REPEAT"/>
    <property type="match status" value="1"/>
</dbReference>
<feature type="domain" description="Fork-head" evidence="12">
    <location>
        <begin position="88"/>
        <end position="182"/>
    </location>
</feature>
<feature type="domain" description="Importin N-terminal" evidence="13">
    <location>
        <begin position="495"/>
        <end position="562"/>
    </location>
</feature>
<evidence type="ECO:0000256" key="10">
    <source>
        <dbReference type="PROSITE-ProRule" id="PRU00103"/>
    </source>
</evidence>
<organism evidence="14 15">
    <name type="scientific">Eufriesea mexicana</name>
    <dbReference type="NCBI Taxonomy" id="516756"/>
    <lineage>
        <taxon>Eukaryota</taxon>
        <taxon>Metazoa</taxon>
        <taxon>Ecdysozoa</taxon>
        <taxon>Arthropoda</taxon>
        <taxon>Hexapoda</taxon>
        <taxon>Insecta</taxon>
        <taxon>Pterygota</taxon>
        <taxon>Neoptera</taxon>
        <taxon>Endopterygota</taxon>
        <taxon>Hymenoptera</taxon>
        <taxon>Apocrita</taxon>
        <taxon>Aculeata</taxon>
        <taxon>Apoidea</taxon>
        <taxon>Anthophila</taxon>
        <taxon>Apidae</taxon>
        <taxon>Eufriesea</taxon>
    </lineage>
</organism>
<evidence type="ECO:0000259" key="13">
    <source>
        <dbReference type="PROSITE" id="PS50166"/>
    </source>
</evidence>
<dbReference type="SMART" id="SM00339">
    <property type="entry name" value="FH"/>
    <property type="match status" value="1"/>
</dbReference>
<dbReference type="GO" id="GO:0003700">
    <property type="term" value="F:DNA-binding transcription factor activity"/>
    <property type="evidence" value="ECO:0007669"/>
    <property type="project" value="InterPro"/>
</dbReference>
<dbReference type="Pfam" id="PF03810">
    <property type="entry name" value="IBN_N"/>
    <property type="match status" value="1"/>
</dbReference>
<dbReference type="SUPFAM" id="SSF46785">
    <property type="entry name" value="Winged helix' DNA-binding domain"/>
    <property type="match status" value="1"/>
</dbReference>
<accession>A0A310SA27</accession>
<dbReference type="PROSITE" id="PS00658">
    <property type="entry name" value="FORK_HEAD_2"/>
    <property type="match status" value="1"/>
</dbReference>
<evidence type="ECO:0000256" key="7">
    <source>
        <dbReference type="ARBA" id="ARBA00023125"/>
    </source>
</evidence>
<dbReference type="PRINTS" id="PR00053">
    <property type="entry name" value="FORKHEAD"/>
</dbReference>
<keyword evidence="5" id="KW-0677">Repeat</keyword>
<evidence type="ECO:0000256" key="5">
    <source>
        <dbReference type="ARBA" id="ARBA00022737"/>
    </source>
</evidence>
<dbReference type="InterPro" id="IPR018122">
    <property type="entry name" value="TF_fork_head_CS_1"/>
</dbReference>
<evidence type="ECO:0000256" key="6">
    <source>
        <dbReference type="ARBA" id="ARBA00022927"/>
    </source>
</evidence>
<evidence type="ECO:0000259" key="12">
    <source>
        <dbReference type="PROSITE" id="PS50039"/>
    </source>
</evidence>
<feature type="compositionally biased region" description="Acidic residues" evidence="11">
    <location>
        <begin position="1114"/>
        <end position="1141"/>
    </location>
</feature>
<evidence type="ECO:0000313" key="15">
    <source>
        <dbReference type="Proteomes" id="UP000250275"/>
    </source>
</evidence>
<keyword evidence="15" id="KW-1185">Reference proteome</keyword>
<sequence>MDQTVIIPSTPRGSNVDNARITMKNETDSNLHLQDQSTAAHSNSTSVVPRTNLSMTNNLNQDQSLDPLMCNSSSTELPRKPGARRQEKPPYSYIALIVMAIQSSPGKRLTLSEIYSFLQQHFPFFRGAYQGWKNSVRHNLSLNECFIKLPKGLGRPGKGHYWTIDPSTEYMFEEGSFRRRPRGFRRKCQALKPQYPQYFSGSGPVSVQTPGYENLTPGGMEYANGYQNQYQNYQEYAMYAPGAAVSADWAYPEATYKTPPIAEVTYKTTEVTYKTGEPSVYRNGEIVAFKSEPGYAARSQEQLSYRATDGFSVKDHQQHHPETVYKENETMMTYKCPSNPAPTTQAPGQDYYVGYGLAGVNNTGSNVNVTMQGIPEQAGNSSPVGNVSSPHSGCQTPVTDNGIKMQCSNSNSNSSGGGLIDRKPSYFGHPSGSVTLSSLSSLGSLNLSNIGGLSISNIPGTVSSNIHHTTTAPPTTMYYDQIKYINTILIQYSQGTAELREAFKKPESIPALWQLIVSSTNPQIRQYGVILLRKRYKGKHWLKLPQHIRNEFKTVILQALVNEPEKFVKNAIAQLIGVIVKHELPNNGWPEVLQFVQQLVTSDNLMDKELGTYTLSVMTEIAPDAYQAHATSLAMLLGQTLNSLQDLGNPVAYYVLRIMQNLVPLVKGNQMMVNAYHQMMPLVMTTIQSLTTSNEVKAIECFELLDELCENAISVIAPHVKPLVNMCLAITGNKALDDALRVKAVGFIGWLARTKKKAIIKHKLVEPIIDMLFNLMSTRPEDDNDEVYFIGYNEDNTPVTCATQTLDLLALHLPPEKLIPQLLQYIEPSLQGSDVYAKKASYLAMAVLAEGCSEYIRTKYLESFLRCTCQGISDSIPVVRNAALFALGQFSEHLQPDISKYSSELLPVLFEYLGQICAHIKQEKKEPPSVDRMFYALEMFCENLDESLLPYLPTLMERLFEILNTDTPVHVRELSLSAIAAMASKEHMLPYFERIISILDGYLSEKQTEETMCLQVQAVDTLEAIARTIGNTNFAPLAGRSLNFGMKLLKETEDPDLRKSIYGLFASISTIMKKEMAGVLPEIVEYMITSIQSSEGIVPHFKEDETSAFPIYEDLSENENENEEEDIENTDNEEDDDDDDVAGYSVENAYIEEKEEAILALKEIAEHTGEAFLPYLEKSFEETFKLINYPQEDIRKAVIDALLQFCINFSKINTNEGKEALLKALSVFIPKLSELIRLGDERAVAISGLDAYTELLKEIKSDVLIGEGHKEAIMNCITDVMLGKTECQDQEETDDLDTEAEQDQLLVECSGDVLSNFGKVIPPEDFELYFQTVLPMLLERLKKNKSEAQRSFAVGTISECFSGLKHKVAGFVCQLLPTLLKLTDDPSAEVRNNAIYGIGELVLHGKDAVYMHYTDILSVLSSAICKESHAGARDNIVGAIARLIIANYFNVPLDQVFPIFVKQLPLKEDFEEYKAVFRSILTLYEAGHPILQSHMNILLKVAVIVLHKNKTTDDEAKGIVMEFIKSAQRDFPNEWNSVYSELPVEVATDIERIFS</sequence>
<dbReference type="InterPro" id="IPR057672">
    <property type="entry name" value="TPR_IPO4/5"/>
</dbReference>
<dbReference type="GO" id="GO:0031267">
    <property type="term" value="F:small GTPase binding"/>
    <property type="evidence" value="ECO:0007669"/>
    <property type="project" value="InterPro"/>
</dbReference>
<dbReference type="InterPro" id="IPR011989">
    <property type="entry name" value="ARM-like"/>
</dbReference>
<feature type="DNA-binding region" description="Fork-head" evidence="9">
    <location>
        <begin position="88"/>
        <end position="182"/>
    </location>
</feature>
<dbReference type="InterPro" id="IPR016024">
    <property type="entry name" value="ARM-type_fold"/>
</dbReference>
<evidence type="ECO:0000256" key="9">
    <source>
        <dbReference type="PROSITE-ProRule" id="PRU00089"/>
    </source>
</evidence>
<dbReference type="EMBL" id="KQ767283">
    <property type="protein sequence ID" value="OAD53431.1"/>
    <property type="molecule type" value="Genomic_DNA"/>
</dbReference>
<dbReference type="PANTHER" id="PTHR10527">
    <property type="entry name" value="IMPORTIN BETA"/>
    <property type="match status" value="1"/>
</dbReference>
<dbReference type="PROSITE" id="PS50039">
    <property type="entry name" value="FORK_HEAD_3"/>
    <property type="match status" value="1"/>
</dbReference>
<protein>
    <submittedName>
        <fullName evidence="14">Importin-4</fullName>
    </submittedName>
</protein>
<evidence type="ECO:0000256" key="8">
    <source>
        <dbReference type="ARBA" id="ARBA00023242"/>
    </source>
</evidence>
<feature type="region of interest" description="Disordered" evidence="11">
    <location>
        <begin position="1112"/>
        <end position="1141"/>
    </location>
</feature>
<comment type="subcellular location">
    <subcellularLocation>
        <location evidence="2">Cytoplasm</location>
    </subcellularLocation>
    <subcellularLocation>
        <location evidence="1 9">Nucleus</location>
    </subcellularLocation>
</comment>
<feature type="repeat" description="HEAT" evidence="10">
    <location>
        <begin position="1375"/>
        <end position="1401"/>
    </location>
</feature>
<evidence type="ECO:0000313" key="14">
    <source>
        <dbReference type="EMBL" id="OAD53431.1"/>
    </source>
</evidence>
<dbReference type="SMART" id="SM00913">
    <property type="entry name" value="IBN_N"/>
    <property type="match status" value="1"/>
</dbReference>
<dbReference type="InterPro" id="IPR036388">
    <property type="entry name" value="WH-like_DNA-bd_sf"/>
</dbReference>
<dbReference type="GO" id="GO:0001710">
    <property type="term" value="P:mesodermal cell fate commitment"/>
    <property type="evidence" value="ECO:0007669"/>
    <property type="project" value="UniProtKB-ARBA"/>
</dbReference>
<keyword evidence="7 9" id="KW-0238">DNA-binding</keyword>
<dbReference type="GO" id="GO:0005737">
    <property type="term" value="C:cytoplasm"/>
    <property type="evidence" value="ECO:0007669"/>
    <property type="project" value="UniProtKB-SubCell"/>
</dbReference>
<evidence type="ECO:0000256" key="2">
    <source>
        <dbReference type="ARBA" id="ARBA00004496"/>
    </source>
</evidence>
<keyword evidence="6" id="KW-0653">Protein transport</keyword>
<evidence type="ECO:0000256" key="3">
    <source>
        <dbReference type="ARBA" id="ARBA00022448"/>
    </source>
</evidence>
<dbReference type="Pfam" id="PF25780">
    <property type="entry name" value="TPR_IPO5"/>
    <property type="match status" value="1"/>
</dbReference>
<gene>
    <name evidence="14" type="ORF">WN48_09986</name>
</gene>
<evidence type="ECO:0000256" key="1">
    <source>
        <dbReference type="ARBA" id="ARBA00004123"/>
    </source>
</evidence>
<keyword evidence="8 9" id="KW-0539">Nucleus</keyword>
<feature type="compositionally biased region" description="Polar residues" evidence="11">
    <location>
        <begin position="56"/>
        <end position="76"/>
    </location>
</feature>
<dbReference type="InterPro" id="IPR021133">
    <property type="entry name" value="HEAT_type_2"/>
</dbReference>
<dbReference type="Proteomes" id="UP000250275">
    <property type="component" value="Unassembled WGS sequence"/>
</dbReference>
<dbReference type="InterPro" id="IPR001766">
    <property type="entry name" value="Fork_head_dom"/>
</dbReference>
<proteinExistence type="predicted"/>
<dbReference type="GO" id="GO:0043565">
    <property type="term" value="F:sequence-specific DNA binding"/>
    <property type="evidence" value="ECO:0007669"/>
    <property type="project" value="InterPro"/>
</dbReference>